<protein>
    <submittedName>
        <fullName evidence="5">Response regulator transcription factor</fullName>
    </submittedName>
</protein>
<dbReference type="Gene3D" id="3.40.50.2300">
    <property type="match status" value="1"/>
</dbReference>
<dbReference type="Pfam" id="PF00196">
    <property type="entry name" value="GerE"/>
    <property type="match status" value="1"/>
</dbReference>
<dbReference type="InterPro" id="IPR016032">
    <property type="entry name" value="Sig_transdc_resp-reg_C-effctor"/>
</dbReference>
<keyword evidence="2" id="KW-0597">Phosphoprotein</keyword>
<dbReference type="SMART" id="SM00448">
    <property type="entry name" value="REC"/>
    <property type="match status" value="1"/>
</dbReference>
<evidence type="ECO:0000313" key="6">
    <source>
        <dbReference type="Proteomes" id="UP001365846"/>
    </source>
</evidence>
<sequence length="207" mass="22455">MSIYVIDDHPLMRDAVSMVLRRVRPAANIVELDRLSRLSSAIGKHGAPTLFCLDLNLPDANGCSGVVSLREEFSDVPLAVYSASPAEDMEQLCLASGADVYIDKATGSSRLADSLRALLSEDTDADGDGDEADVPAGAAPGKLTKRQVQLVECIARGYGNREIAEHLQVSEHTIKVHMYRLFKRIGVTSRTQALHYARTNGLLPSKH</sequence>
<name>A0ABU8VM16_9BURK</name>
<organism evidence="5 6">
    <name type="scientific">Variovorax ureilyticus</name>
    <dbReference type="NCBI Taxonomy" id="1836198"/>
    <lineage>
        <taxon>Bacteria</taxon>
        <taxon>Pseudomonadati</taxon>
        <taxon>Pseudomonadota</taxon>
        <taxon>Betaproteobacteria</taxon>
        <taxon>Burkholderiales</taxon>
        <taxon>Comamonadaceae</taxon>
        <taxon>Variovorax</taxon>
    </lineage>
</organism>
<proteinExistence type="predicted"/>
<evidence type="ECO:0000256" key="1">
    <source>
        <dbReference type="ARBA" id="ARBA00023125"/>
    </source>
</evidence>
<dbReference type="PRINTS" id="PR00038">
    <property type="entry name" value="HTHLUXR"/>
</dbReference>
<dbReference type="InterPro" id="IPR001789">
    <property type="entry name" value="Sig_transdc_resp-reg_receiver"/>
</dbReference>
<dbReference type="InterPro" id="IPR051015">
    <property type="entry name" value="EvgA-like"/>
</dbReference>
<keyword evidence="6" id="KW-1185">Reference proteome</keyword>
<gene>
    <name evidence="5" type="ORF">WKW77_23275</name>
</gene>
<dbReference type="SMART" id="SM00421">
    <property type="entry name" value="HTH_LUXR"/>
    <property type="match status" value="1"/>
</dbReference>
<dbReference type="InterPro" id="IPR036388">
    <property type="entry name" value="WH-like_DNA-bd_sf"/>
</dbReference>
<feature type="domain" description="HTH luxR-type" evidence="3">
    <location>
        <begin position="136"/>
        <end position="201"/>
    </location>
</feature>
<dbReference type="InterPro" id="IPR011006">
    <property type="entry name" value="CheY-like_superfamily"/>
</dbReference>
<feature type="modified residue" description="4-aspartylphosphate" evidence="2">
    <location>
        <position position="54"/>
    </location>
</feature>
<dbReference type="InterPro" id="IPR000792">
    <property type="entry name" value="Tscrpt_reg_LuxR_C"/>
</dbReference>
<dbReference type="SUPFAM" id="SSF46894">
    <property type="entry name" value="C-terminal effector domain of the bipartite response regulators"/>
    <property type="match status" value="1"/>
</dbReference>
<dbReference type="SUPFAM" id="SSF52172">
    <property type="entry name" value="CheY-like"/>
    <property type="match status" value="1"/>
</dbReference>
<evidence type="ECO:0000313" key="5">
    <source>
        <dbReference type="EMBL" id="MEJ8814025.1"/>
    </source>
</evidence>
<dbReference type="PROSITE" id="PS50110">
    <property type="entry name" value="RESPONSE_REGULATORY"/>
    <property type="match status" value="1"/>
</dbReference>
<dbReference type="EMBL" id="JBBKZU010000011">
    <property type="protein sequence ID" value="MEJ8814025.1"/>
    <property type="molecule type" value="Genomic_DNA"/>
</dbReference>
<keyword evidence="1" id="KW-0238">DNA-binding</keyword>
<comment type="caution">
    <text evidence="5">The sequence shown here is derived from an EMBL/GenBank/DDBJ whole genome shotgun (WGS) entry which is preliminary data.</text>
</comment>
<dbReference type="Proteomes" id="UP001365846">
    <property type="component" value="Unassembled WGS sequence"/>
</dbReference>
<evidence type="ECO:0000256" key="2">
    <source>
        <dbReference type="PROSITE-ProRule" id="PRU00169"/>
    </source>
</evidence>
<feature type="domain" description="Response regulatory" evidence="4">
    <location>
        <begin position="2"/>
        <end position="119"/>
    </location>
</feature>
<accession>A0ABU8VM16</accession>
<dbReference type="PANTHER" id="PTHR45566">
    <property type="entry name" value="HTH-TYPE TRANSCRIPTIONAL REGULATOR YHJB-RELATED"/>
    <property type="match status" value="1"/>
</dbReference>
<dbReference type="CDD" id="cd06170">
    <property type="entry name" value="LuxR_C_like"/>
    <property type="match status" value="1"/>
</dbReference>
<dbReference type="Pfam" id="PF00072">
    <property type="entry name" value="Response_reg"/>
    <property type="match status" value="1"/>
</dbReference>
<dbReference type="PROSITE" id="PS00622">
    <property type="entry name" value="HTH_LUXR_1"/>
    <property type="match status" value="1"/>
</dbReference>
<dbReference type="PANTHER" id="PTHR45566:SF1">
    <property type="entry name" value="HTH-TYPE TRANSCRIPTIONAL REGULATOR YHJB-RELATED"/>
    <property type="match status" value="1"/>
</dbReference>
<evidence type="ECO:0000259" key="3">
    <source>
        <dbReference type="PROSITE" id="PS50043"/>
    </source>
</evidence>
<dbReference type="RefSeq" id="WP_340359256.1">
    <property type="nucleotide sequence ID" value="NZ_JBBKZU010000011.1"/>
</dbReference>
<dbReference type="PROSITE" id="PS50043">
    <property type="entry name" value="HTH_LUXR_2"/>
    <property type="match status" value="1"/>
</dbReference>
<evidence type="ECO:0000259" key="4">
    <source>
        <dbReference type="PROSITE" id="PS50110"/>
    </source>
</evidence>
<dbReference type="Gene3D" id="1.10.10.10">
    <property type="entry name" value="Winged helix-like DNA-binding domain superfamily/Winged helix DNA-binding domain"/>
    <property type="match status" value="1"/>
</dbReference>
<reference evidence="5 6" key="1">
    <citation type="submission" date="2024-03" db="EMBL/GenBank/DDBJ databases">
        <title>Novel species of the genus Variovorax.</title>
        <authorList>
            <person name="Liu Q."/>
            <person name="Xin Y.-H."/>
        </authorList>
    </citation>
    <scope>NUCLEOTIDE SEQUENCE [LARGE SCALE GENOMIC DNA]</scope>
    <source>
        <strain evidence="5 6">KACC 18899</strain>
    </source>
</reference>